<comment type="caution">
    <text evidence="1">The sequence shown here is derived from an EMBL/GenBank/DDBJ whole genome shotgun (WGS) entry which is preliminary data.</text>
</comment>
<accession>A0A6C8GPC0</accession>
<dbReference type="EMBL" id="AFCI01000567">
    <property type="protein sequence ID" value="EHC38556.1"/>
    <property type="molecule type" value="Genomic_DNA"/>
</dbReference>
<dbReference type="AlphaFoldDB" id="A0A6C8GPC0"/>
<reference evidence="1 2" key="1">
    <citation type="journal article" date="2011" name="BMC Genomics">
        <title>Genome sequencing reveals diversification of virulence factor content and possible host adaptation in distinct subpopulations of Salmonella enterica.</title>
        <authorList>
            <person name="den Bakker H.C."/>
            <person name="Moreno Switt A.I."/>
            <person name="Govoni G."/>
            <person name="Cummings C.A."/>
            <person name="Ranieri M.L."/>
            <person name="Degoricija L."/>
            <person name="Hoelzer K."/>
            <person name="Rodriguez-Rivera L.D."/>
            <person name="Brown S."/>
            <person name="Bolchacova E."/>
            <person name="Furtado M.R."/>
            <person name="Wiedmann M."/>
        </authorList>
    </citation>
    <scope>NUCLEOTIDE SEQUENCE [LARGE SCALE GENOMIC DNA]</scope>
    <source>
        <strain evidence="1 2">A4-669</strain>
    </source>
</reference>
<feature type="non-terminal residue" evidence="1">
    <location>
        <position position="32"/>
    </location>
</feature>
<sequence length="32" mass="3580">MASKIKIILLAEYKLPIFVINGSPLLQIILLL</sequence>
<protein>
    <submittedName>
        <fullName evidence="1">Uncharacterized protein</fullName>
    </submittedName>
</protein>
<organism evidence="1 2">
    <name type="scientific">Salmonella enterica subsp. enterica serovar Adelaide str. A4-669</name>
    <dbReference type="NCBI Taxonomy" id="913063"/>
    <lineage>
        <taxon>Bacteria</taxon>
        <taxon>Pseudomonadati</taxon>
        <taxon>Pseudomonadota</taxon>
        <taxon>Gammaproteobacteria</taxon>
        <taxon>Enterobacterales</taxon>
        <taxon>Enterobacteriaceae</taxon>
        <taxon>Salmonella</taxon>
    </lineage>
</organism>
<dbReference type="Proteomes" id="UP000004906">
    <property type="component" value="Unassembled WGS sequence"/>
</dbReference>
<evidence type="ECO:0000313" key="1">
    <source>
        <dbReference type="EMBL" id="EHC38556.1"/>
    </source>
</evidence>
<proteinExistence type="predicted"/>
<name>A0A6C8GPC0_SALET</name>
<evidence type="ECO:0000313" key="2">
    <source>
        <dbReference type="Proteomes" id="UP000004906"/>
    </source>
</evidence>
<gene>
    <name evidence="1" type="ORF">LTSEADE_1588</name>
</gene>